<reference evidence="3" key="1">
    <citation type="submission" date="2025-08" db="UniProtKB">
        <authorList>
            <consortium name="RefSeq"/>
        </authorList>
    </citation>
    <scope>IDENTIFICATION</scope>
</reference>
<name>A0A6P6S479_9EIME</name>
<feature type="compositionally biased region" description="Low complexity" evidence="1">
    <location>
        <begin position="150"/>
        <end position="160"/>
    </location>
</feature>
<evidence type="ECO:0000256" key="1">
    <source>
        <dbReference type="SAM" id="MobiDB-lite"/>
    </source>
</evidence>
<keyword evidence="2" id="KW-1185">Reference proteome</keyword>
<protein>
    <submittedName>
        <fullName evidence="3">Uncharacterized protein LOC113147513</fullName>
    </submittedName>
</protein>
<dbReference type="GeneID" id="113147513"/>
<feature type="compositionally biased region" description="Basic and acidic residues" evidence="1">
    <location>
        <begin position="207"/>
        <end position="216"/>
    </location>
</feature>
<dbReference type="RefSeq" id="XP_026194100.1">
    <property type="nucleotide sequence ID" value="XM_026338315.1"/>
</dbReference>
<evidence type="ECO:0000313" key="2">
    <source>
        <dbReference type="Proteomes" id="UP000515125"/>
    </source>
</evidence>
<gene>
    <name evidence="3" type="primary">LOC113147513</name>
</gene>
<feature type="region of interest" description="Disordered" evidence="1">
    <location>
        <begin position="140"/>
        <end position="241"/>
    </location>
</feature>
<organism evidence="2 3">
    <name type="scientific">Cyclospora cayetanensis</name>
    <dbReference type="NCBI Taxonomy" id="88456"/>
    <lineage>
        <taxon>Eukaryota</taxon>
        <taxon>Sar</taxon>
        <taxon>Alveolata</taxon>
        <taxon>Apicomplexa</taxon>
        <taxon>Conoidasida</taxon>
        <taxon>Coccidia</taxon>
        <taxon>Eucoccidiorida</taxon>
        <taxon>Eimeriorina</taxon>
        <taxon>Eimeriidae</taxon>
        <taxon>Cyclospora</taxon>
    </lineage>
</organism>
<accession>A0A6P6S479</accession>
<dbReference type="OrthoDB" id="10361508at2759"/>
<dbReference type="AlphaFoldDB" id="A0A6P6S479"/>
<evidence type="ECO:0000313" key="3">
    <source>
        <dbReference type="RefSeq" id="XP_026194100.1"/>
    </source>
</evidence>
<dbReference type="Proteomes" id="UP000515125">
    <property type="component" value="Unplaced"/>
</dbReference>
<sequence length="534" mass="57699">MQPHRTPVDWQWPQGNRQPYSLLQSHCAALPHTARPRSVCSHSLTKQPVHVRAETAMLLRLYAAWRSDALRQICEAFILKAYSHCTAAAVTLERVAETLGLTLPGVSGGESAAADASRQCLSLLESLQLSVAAAAPTLREQPSGLASDEQPVVQQQQHQHGAADKRKSVASFTLLTDMPGPNEGPPGGTIRNGSRPLQGESCQVREAASRQKDSDAGNRGYVENSKRPERGGLPLESKRKETRRHSCFSTYLSLSRFMNSPFSLRQVAAPTIYAAFPLPAPSLGLLQEKNAGQVPPPFRCSLLCAAAETLAREEPPPRSPLLLRRGMAELHIGGLSSLLSRWQPAIVCLSKSRLLHFFACAEEEVPIRTFFVGGAEVRICGGGYAVLGGTVKRTGSREGAKMDIQVTEKKRRGFLPRSSLVFRVNGSRECKEWLSVLEMAADDRAFLASAQDINTGHAAPVDACEPPSYASRIVKGTPGDPSATFYSNNSNSAEAYGVQHLMPYPAATGMQHLDVGAHIPSGSMDEVSLDEPPS</sequence>
<proteinExistence type="predicted"/>